<dbReference type="GO" id="GO:0020037">
    <property type="term" value="F:heme binding"/>
    <property type="evidence" value="ECO:0007669"/>
    <property type="project" value="InterPro"/>
</dbReference>
<accession>A0A5C6AAX3</accession>
<evidence type="ECO:0000256" key="1">
    <source>
        <dbReference type="ARBA" id="ARBA00022617"/>
    </source>
</evidence>
<dbReference type="PRINTS" id="PR00188">
    <property type="entry name" value="PLANTGLOBIN"/>
</dbReference>
<dbReference type="SUPFAM" id="SSF46458">
    <property type="entry name" value="Globin-like"/>
    <property type="match status" value="1"/>
</dbReference>
<dbReference type="CDD" id="cd12131">
    <property type="entry name" value="HGbI-like"/>
    <property type="match status" value="1"/>
</dbReference>
<dbReference type="AlphaFoldDB" id="A0A5C6AAX3"/>
<gene>
    <name evidence="7" type="primary">vhb</name>
    <name evidence="7" type="ORF">Pla108_32900</name>
</gene>
<feature type="domain" description="Globin" evidence="6">
    <location>
        <begin position="1"/>
        <end position="135"/>
    </location>
</feature>
<name>A0A5C6AAX3_9BACT</name>
<keyword evidence="2 5" id="KW-0561">Oxygen transport</keyword>
<protein>
    <submittedName>
        <fullName evidence="7">Bacterial hemoglobin</fullName>
    </submittedName>
</protein>
<dbReference type="GO" id="GO:0019825">
    <property type="term" value="F:oxygen binding"/>
    <property type="evidence" value="ECO:0007669"/>
    <property type="project" value="InterPro"/>
</dbReference>
<dbReference type="Pfam" id="PF00042">
    <property type="entry name" value="Globin"/>
    <property type="match status" value="1"/>
</dbReference>
<keyword evidence="8" id="KW-1185">Reference proteome</keyword>
<sequence>MLPVETKQLVRATWKLAKADSLTLTKRFYARLFELAPGVRPLFPDDLREQRRKLGASLDVVVTKLDDLSTVITELTRLAERHAGYGAEPEHYPVVGEALIGALQEQLGDAWTPEVEQAWVDVYGVASSVMIDAQRAVTA</sequence>
<dbReference type="Gene3D" id="1.10.490.10">
    <property type="entry name" value="Globins"/>
    <property type="match status" value="1"/>
</dbReference>
<reference evidence="7 8" key="1">
    <citation type="submission" date="2019-02" db="EMBL/GenBank/DDBJ databases">
        <title>Deep-cultivation of Planctomycetes and their phenomic and genomic characterization uncovers novel biology.</title>
        <authorList>
            <person name="Wiegand S."/>
            <person name="Jogler M."/>
            <person name="Boedeker C."/>
            <person name="Pinto D."/>
            <person name="Vollmers J."/>
            <person name="Rivas-Marin E."/>
            <person name="Kohn T."/>
            <person name="Peeters S.H."/>
            <person name="Heuer A."/>
            <person name="Rast P."/>
            <person name="Oberbeckmann S."/>
            <person name="Bunk B."/>
            <person name="Jeske O."/>
            <person name="Meyerdierks A."/>
            <person name="Storesund J.E."/>
            <person name="Kallscheuer N."/>
            <person name="Luecker S."/>
            <person name="Lage O.M."/>
            <person name="Pohl T."/>
            <person name="Merkel B.J."/>
            <person name="Hornburger P."/>
            <person name="Mueller R.-W."/>
            <person name="Bruemmer F."/>
            <person name="Labrenz M."/>
            <person name="Spormann A.M."/>
            <person name="Op Den Camp H."/>
            <person name="Overmann J."/>
            <person name="Amann R."/>
            <person name="Jetten M.S.M."/>
            <person name="Mascher T."/>
            <person name="Medema M.H."/>
            <person name="Devos D.P."/>
            <person name="Kaster A.-K."/>
            <person name="Ovreas L."/>
            <person name="Rohde M."/>
            <person name="Galperin M.Y."/>
            <person name="Jogler C."/>
        </authorList>
    </citation>
    <scope>NUCLEOTIDE SEQUENCE [LARGE SCALE GENOMIC DNA]</scope>
    <source>
        <strain evidence="7 8">Pla108</strain>
    </source>
</reference>
<dbReference type="GO" id="GO:0071500">
    <property type="term" value="P:cellular response to nitrosative stress"/>
    <property type="evidence" value="ECO:0007669"/>
    <property type="project" value="TreeGrafter"/>
</dbReference>
<evidence type="ECO:0000256" key="3">
    <source>
        <dbReference type="ARBA" id="ARBA00022723"/>
    </source>
</evidence>
<keyword evidence="3" id="KW-0479">Metal-binding</keyword>
<evidence type="ECO:0000256" key="5">
    <source>
        <dbReference type="RuleBase" id="RU000356"/>
    </source>
</evidence>
<comment type="similarity">
    <text evidence="5">Belongs to the globin family.</text>
</comment>
<keyword evidence="5" id="KW-0813">Transport</keyword>
<dbReference type="InterPro" id="IPR012292">
    <property type="entry name" value="Globin/Proto"/>
</dbReference>
<evidence type="ECO:0000256" key="2">
    <source>
        <dbReference type="ARBA" id="ARBA00022621"/>
    </source>
</evidence>
<evidence type="ECO:0000313" key="7">
    <source>
        <dbReference type="EMBL" id="TWT96201.1"/>
    </source>
</evidence>
<dbReference type="GO" id="GO:0071949">
    <property type="term" value="F:FAD binding"/>
    <property type="evidence" value="ECO:0007669"/>
    <property type="project" value="TreeGrafter"/>
</dbReference>
<dbReference type="GO" id="GO:0046210">
    <property type="term" value="P:nitric oxide catabolic process"/>
    <property type="evidence" value="ECO:0007669"/>
    <property type="project" value="TreeGrafter"/>
</dbReference>
<dbReference type="PANTHER" id="PTHR43396">
    <property type="entry name" value="FLAVOHEMOPROTEIN"/>
    <property type="match status" value="1"/>
</dbReference>
<evidence type="ECO:0000259" key="6">
    <source>
        <dbReference type="PROSITE" id="PS01033"/>
    </source>
</evidence>
<keyword evidence="1 5" id="KW-0349">Heme</keyword>
<dbReference type="InterPro" id="IPR009050">
    <property type="entry name" value="Globin-like_sf"/>
</dbReference>
<proteinExistence type="inferred from homology"/>
<organism evidence="7 8">
    <name type="scientific">Botrimarina colliarenosi</name>
    <dbReference type="NCBI Taxonomy" id="2528001"/>
    <lineage>
        <taxon>Bacteria</taxon>
        <taxon>Pseudomonadati</taxon>
        <taxon>Planctomycetota</taxon>
        <taxon>Planctomycetia</taxon>
        <taxon>Pirellulales</taxon>
        <taxon>Lacipirellulaceae</taxon>
        <taxon>Botrimarina</taxon>
    </lineage>
</organism>
<dbReference type="GO" id="GO:0005344">
    <property type="term" value="F:oxygen carrier activity"/>
    <property type="evidence" value="ECO:0007669"/>
    <property type="project" value="UniProtKB-KW"/>
</dbReference>
<evidence type="ECO:0000256" key="4">
    <source>
        <dbReference type="ARBA" id="ARBA00023004"/>
    </source>
</evidence>
<dbReference type="GO" id="GO:0046872">
    <property type="term" value="F:metal ion binding"/>
    <property type="evidence" value="ECO:0007669"/>
    <property type="project" value="UniProtKB-KW"/>
</dbReference>
<dbReference type="EMBL" id="SJPR01000004">
    <property type="protein sequence ID" value="TWT96201.1"/>
    <property type="molecule type" value="Genomic_DNA"/>
</dbReference>
<dbReference type="GO" id="GO:0008941">
    <property type="term" value="F:nitric oxide dioxygenase NAD(P)H activity"/>
    <property type="evidence" value="ECO:0007669"/>
    <property type="project" value="TreeGrafter"/>
</dbReference>
<dbReference type="InterPro" id="IPR000971">
    <property type="entry name" value="Globin"/>
</dbReference>
<dbReference type="OrthoDB" id="9801223at2"/>
<evidence type="ECO:0000313" key="8">
    <source>
        <dbReference type="Proteomes" id="UP000317421"/>
    </source>
</evidence>
<dbReference type="PANTHER" id="PTHR43396:SF3">
    <property type="entry name" value="FLAVOHEMOPROTEIN"/>
    <property type="match status" value="1"/>
</dbReference>
<comment type="caution">
    <text evidence="7">The sequence shown here is derived from an EMBL/GenBank/DDBJ whole genome shotgun (WGS) entry which is preliminary data.</text>
</comment>
<keyword evidence="4" id="KW-0408">Iron</keyword>
<dbReference type="RefSeq" id="WP_146445983.1">
    <property type="nucleotide sequence ID" value="NZ_SJPR01000004.1"/>
</dbReference>
<dbReference type="Proteomes" id="UP000317421">
    <property type="component" value="Unassembled WGS sequence"/>
</dbReference>
<dbReference type="PROSITE" id="PS01033">
    <property type="entry name" value="GLOBIN"/>
    <property type="match status" value="1"/>
</dbReference>